<organism evidence="1 2">
    <name type="scientific">Nitrosomonas halophila</name>
    <dbReference type="NCBI Taxonomy" id="44576"/>
    <lineage>
        <taxon>Bacteria</taxon>
        <taxon>Pseudomonadati</taxon>
        <taxon>Pseudomonadota</taxon>
        <taxon>Betaproteobacteria</taxon>
        <taxon>Nitrosomonadales</taxon>
        <taxon>Nitrosomonadaceae</taxon>
        <taxon>Nitrosomonas</taxon>
    </lineage>
</organism>
<keyword evidence="2" id="KW-1185">Reference proteome</keyword>
<dbReference type="AlphaFoldDB" id="A0A1H3E6N9"/>
<evidence type="ECO:0000313" key="2">
    <source>
        <dbReference type="Proteomes" id="UP000198640"/>
    </source>
</evidence>
<reference evidence="1 2" key="1">
    <citation type="submission" date="2016-10" db="EMBL/GenBank/DDBJ databases">
        <authorList>
            <person name="de Groot N.N."/>
        </authorList>
    </citation>
    <scope>NUCLEOTIDE SEQUENCE [LARGE SCALE GENOMIC DNA]</scope>
    <source>
        <strain evidence="1 2">Nm1</strain>
    </source>
</reference>
<dbReference type="Proteomes" id="UP000198640">
    <property type="component" value="Unassembled WGS sequence"/>
</dbReference>
<evidence type="ECO:0000313" key="1">
    <source>
        <dbReference type="EMBL" id="SDX74403.1"/>
    </source>
</evidence>
<proteinExistence type="predicted"/>
<sequence length="39" mass="4246">MLPAEDAWQLLQFMQALSPQDMARHFPGIYPASSASAPA</sequence>
<dbReference type="EMBL" id="FNOY01000007">
    <property type="protein sequence ID" value="SDX74403.1"/>
    <property type="molecule type" value="Genomic_DNA"/>
</dbReference>
<name>A0A1H3E6N9_9PROT</name>
<gene>
    <name evidence="1" type="ORF">SAMN05421881_100737</name>
</gene>
<accession>A0A1H3E6N9</accession>
<protein>
    <submittedName>
        <fullName evidence="1">Uncharacterized protein</fullName>
    </submittedName>
</protein>